<proteinExistence type="predicted"/>
<reference evidence="2 3" key="1">
    <citation type="submission" date="2018-03" db="EMBL/GenBank/DDBJ databases">
        <title>Cereibacter changlensis.</title>
        <authorList>
            <person name="Meyer T.E."/>
            <person name="Miller S."/>
            <person name="Lodha T."/>
            <person name="Gandham S."/>
            <person name="Chintalapati S."/>
            <person name="Chintalapati V.R."/>
        </authorList>
    </citation>
    <scope>NUCLEOTIDE SEQUENCE [LARGE SCALE GENOMIC DNA]</scope>
    <source>
        <strain evidence="2 3">JA139</strain>
    </source>
</reference>
<keyword evidence="1" id="KW-0812">Transmembrane</keyword>
<evidence type="ECO:0000256" key="1">
    <source>
        <dbReference type="SAM" id="Phobius"/>
    </source>
</evidence>
<feature type="transmembrane region" description="Helical" evidence="1">
    <location>
        <begin position="29"/>
        <end position="51"/>
    </location>
</feature>
<organism evidence="2 3">
    <name type="scientific">Cereibacter changlensis JA139</name>
    <dbReference type="NCBI Taxonomy" id="1188249"/>
    <lineage>
        <taxon>Bacteria</taxon>
        <taxon>Pseudomonadati</taxon>
        <taxon>Pseudomonadota</taxon>
        <taxon>Alphaproteobacteria</taxon>
        <taxon>Rhodobacterales</taxon>
        <taxon>Paracoccaceae</taxon>
        <taxon>Cereibacter</taxon>
    </lineage>
</organism>
<dbReference type="EMBL" id="PZKG01000409">
    <property type="protein sequence ID" value="PTE16687.1"/>
    <property type="molecule type" value="Genomic_DNA"/>
</dbReference>
<dbReference type="Proteomes" id="UP000241010">
    <property type="component" value="Unassembled WGS sequence"/>
</dbReference>
<sequence>MSLTNRNQTTRIVRGGQTTQHWWRMAAQVIRTSLFMALGAFTLTYCVLIAANYEIRHIRETFVVFLADYNVALHRPDKPLTYTDYQQRRLTRSAAEIAADARLRRISIEYRDNAEKFAWIAGIPAALV</sequence>
<accession>A0A2T4JFW0</accession>
<keyword evidence="1" id="KW-0472">Membrane</keyword>
<feature type="non-terminal residue" evidence="2">
    <location>
        <position position="128"/>
    </location>
</feature>
<evidence type="ECO:0000313" key="2">
    <source>
        <dbReference type="EMBL" id="PTE16687.1"/>
    </source>
</evidence>
<comment type="caution">
    <text evidence="2">The sequence shown here is derived from an EMBL/GenBank/DDBJ whole genome shotgun (WGS) entry which is preliminary data.</text>
</comment>
<dbReference type="AlphaFoldDB" id="A0A2T4JFW0"/>
<protein>
    <submittedName>
        <fullName evidence="2">TraG</fullName>
    </submittedName>
</protein>
<evidence type="ECO:0000313" key="3">
    <source>
        <dbReference type="Proteomes" id="UP000241010"/>
    </source>
</evidence>
<keyword evidence="3" id="KW-1185">Reference proteome</keyword>
<keyword evidence="1" id="KW-1133">Transmembrane helix</keyword>
<name>A0A2T4JFW0_9RHOB</name>
<gene>
    <name evidence="2" type="ORF">C5F48_24360</name>
</gene>